<organism evidence="5 6">
    <name type="scientific">Hibiscus sabdariffa</name>
    <name type="common">roselle</name>
    <dbReference type="NCBI Taxonomy" id="183260"/>
    <lineage>
        <taxon>Eukaryota</taxon>
        <taxon>Viridiplantae</taxon>
        <taxon>Streptophyta</taxon>
        <taxon>Embryophyta</taxon>
        <taxon>Tracheophyta</taxon>
        <taxon>Spermatophyta</taxon>
        <taxon>Magnoliopsida</taxon>
        <taxon>eudicotyledons</taxon>
        <taxon>Gunneridae</taxon>
        <taxon>Pentapetalae</taxon>
        <taxon>rosids</taxon>
        <taxon>malvids</taxon>
        <taxon>Malvales</taxon>
        <taxon>Malvaceae</taxon>
        <taxon>Malvoideae</taxon>
        <taxon>Hibiscus</taxon>
    </lineage>
</organism>
<proteinExistence type="predicted"/>
<keyword evidence="4" id="KW-0862">Zinc</keyword>
<evidence type="ECO:0000313" key="6">
    <source>
        <dbReference type="Proteomes" id="UP001396334"/>
    </source>
</evidence>
<evidence type="ECO:0000256" key="3">
    <source>
        <dbReference type="ARBA" id="ARBA00022723"/>
    </source>
</evidence>
<reference evidence="5 6" key="1">
    <citation type="journal article" date="2024" name="G3 (Bethesda)">
        <title>Genome assembly of Hibiscus sabdariffa L. provides insights into metabolisms of medicinal natural products.</title>
        <authorList>
            <person name="Kim T."/>
        </authorList>
    </citation>
    <scope>NUCLEOTIDE SEQUENCE [LARGE SCALE GENOMIC DNA]</scope>
    <source>
        <strain evidence="5">TK-2024</strain>
        <tissue evidence="5">Old leaves</tissue>
    </source>
</reference>
<dbReference type="PANTHER" id="PTHR43880">
    <property type="entry name" value="ALCOHOL DEHYDROGENASE"/>
    <property type="match status" value="1"/>
</dbReference>
<comment type="caution">
    <text evidence="5">The sequence shown here is derived from an EMBL/GenBank/DDBJ whole genome shotgun (WGS) entry which is preliminary data.</text>
</comment>
<protein>
    <recommendedName>
        <fullName evidence="7">Alcohol dehydrogenase</fullName>
    </recommendedName>
</protein>
<evidence type="ECO:0008006" key="7">
    <source>
        <dbReference type="Google" id="ProtNLM"/>
    </source>
</evidence>
<keyword evidence="3" id="KW-0479">Metal-binding</keyword>
<dbReference type="PANTHER" id="PTHR43880:SF38">
    <property type="entry name" value="ALCOHOL DEHYDROGENASE-RELATED"/>
    <property type="match status" value="1"/>
</dbReference>
<evidence type="ECO:0000256" key="2">
    <source>
        <dbReference type="ARBA" id="ARBA00011738"/>
    </source>
</evidence>
<comment type="cofactor">
    <cofactor evidence="1">
        <name>Zn(2+)</name>
        <dbReference type="ChEBI" id="CHEBI:29105"/>
    </cofactor>
</comment>
<dbReference type="Gene3D" id="3.40.50.720">
    <property type="entry name" value="NAD(P)-binding Rossmann-like Domain"/>
    <property type="match status" value="2"/>
</dbReference>
<evidence type="ECO:0000256" key="1">
    <source>
        <dbReference type="ARBA" id="ARBA00001947"/>
    </source>
</evidence>
<gene>
    <name evidence="5" type="ORF">V6N11_017598</name>
</gene>
<name>A0ABR2TZ52_9ROSI</name>
<dbReference type="EMBL" id="JBBPBN010000004">
    <property type="protein sequence ID" value="KAK9042529.1"/>
    <property type="molecule type" value="Genomic_DNA"/>
</dbReference>
<keyword evidence="6" id="KW-1185">Reference proteome</keyword>
<dbReference type="Gene3D" id="3.90.180.10">
    <property type="entry name" value="Medium-chain alcohol dehydrogenases, catalytic domain"/>
    <property type="match status" value="2"/>
</dbReference>
<accession>A0ABR2TZ52</accession>
<dbReference type="InterPro" id="IPR036291">
    <property type="entry name" value="NAD(P)-bd_dom_sf"/>
</dbReference>
<evidence type="ECO:0000313" key="5">
    <source>
        <dbReference type="EMBL" id="KAK9042529.1"/>
    </source>
</evidence>
<dbReference type="Proteomes" id="UP001396334">
    <property type="component" value="Unassembled WGS sequence"/>
</dbReference>
<evidence type="ECO:0000256" key="4">
    <source>
        <dbReference type="ARBA" id="ARBA00022833"/>
    </source>
</evidence>
<comment type="subunit">
    <text evidence="2">Homodimer.</text>
</comment>
<dbReference type="SUPFAM" id="SSF51735">
    <property type="entry name" value="NAD(P)-binding Rossmann-fold domains"/>
    <property type="match status" value="1"/>
</dbReference>
<sequence length="146" mass="15452">MLNFVVKIDPLIPLSDASFLSCGFSTGYGAAWKEAQVENGSSVAVFGLGAVGLGGAGKIIQIGAGAGEKSNVDINILGIIMGRTLKGTILGGLKAKSDLPIIYEKCKNREIQLDELLTHEIKLEDAYKASSELLNQPDCVKVFIKI</sequence>